<keyword evidence="1" id="KW-0472">Membrane</keyword>
<dbReference type="RefSeq" id="WP_043711927.1">
    <property type="nucleotide sequence ID" value="NZ_JALOCT010000001.1"/>
</dbReference>
<keyword evidence="1" id="KW-1133">Transmembrane helix</keyword>
<feature type="transmembrane region" description="Helical" evidence="1">
    <location>
        <begin position="98"/>
        <end position="121"/>
    </location>
</feature>
<dbReference type="PANTHER" id="PTHR34821">
    <property type="entry name" value="INNER MEMBRANE PROTEIN YDCZ"/>
    <property type="match status" value="1"/>
</dbReference>
<dbReference type="PATRIC" id="fig|137591.25.peg.1746"/>
<sequence length="318" mass="33838" precursor="true">MVVLVFLGLSLFAGFMLANQNPINADMKKVVGSPFISAAISFLIGSIFLGILSAIMSHRVFPSGSFISSNPAWIWLGGVLGAVYLTSNVLLFPRLGAIQTVILPILGQILMGTIIDTFGWFGTAQTPLTLMRVIGLIVLIAGVVVAVVLPNVLNKDVEAMDKAIQESETKPVLLGWQIWAIFTGTLSAMQQAINGHLGALLQAPAQGSFISFFVGFILITIVALMVDKRLPKVSELKQAKSWNWLGGILGGLFVFASVLSVPKIGAGLTITMGLIGQIVGSMLVQQFGWWRSAKASVNGIQILGVVVMAVGVVFIKFL</sequence>
<dbReference type="Proteomes" id="UP000032287">
    <property type="component" value="Unassembled WGS sequence"/>
</dbReference>
<evidence type="ECO:0000256" key="1">
    <source>
        <dbReference type="SAM" id="Phobius"/>
    </source>
</evidence>
<protein>
    <recommendedName>
        <fullName evidence="4">DMT family transporter</fullName>
    </recommendedName>
</protein>
<dbReference type="Pfam" id="PF04657">
    <property type="entry name" value="DMT_YdcZ"/>
    <property type="match status" value="2"/>
</dbReference>
<dbReference type="AlphaFoldDB" id="A0A0D1K422"/>
<dbReference type="EMBL" id="JWHU01000034">
    <property type="protein sequence ID" value="KIU19754.1"/>
    <property type="molecule type" value="Genomic_DNA"/>
</dbReference>
<feature type="transmembrane region" description="Helical" evidence="1">
    <location>
        <begin position="133"/>
        <end position="153"/>
    </location>
</feature>
<dbReference type="eggNOG" id="COG3238">
    <property type="taxonomic scope" value="Bacteria"/>
</dbReference>
<feature type="transmembrane region" description="Helical" evidence="1">
    <location>
        <begin position="241"/>
        <end position="261"/>
    </location>
</feature>
<gene>
    <name evidence="2" type="ORF">QX99_01775</name>
</gene>
<comment type="caution">
    <text evidence="2">The sequence shown here is derived from an EMBL/GenBank/DDBJ whole genome shotgun (WGS) entry which is preliminary data.</text>
</comment>
<feature type="transmembrane region" description="Helical" evidence="1">
    <location>
        <begin position="205"/>
        <end position="226"/>
    </location>
</feature>
<name>A0A0D1K422_9LACO</name>
<dbReference type="PANTHER" id="PTHR34821:SF2">
    <property type="entry name" value="INNER MEMBRANE PROTEIN YDCZ"/>
    <property type="match status" value="1"/>
</dbReference>
<feature type="transmembrane region" description="Helical" evidence="1">
    <location>
        <begin position="73"/>
        <end position="92"/>
    </location>
</feature>
<keyword evidence="3" id="KW-1185">Reference proteome</keyword>
<feature type="transmembrane region" description="Helical" evidence="1">
    <location>
        <begin position="295"/>
        <end position="315"/>
    </location>
</feature>
<dbReference type="GO" id="GO:0005886">
    <property type="term" value="C:plasma membrane"/>
    <property type="evidence" value="ECO:0007669"/>
    <property type="project" value="TreeGrafter"/>
</dbReference>
<reference evidence="2 3" key="1">
    <citation type="journal article" date="2015" name="Microbiology (Mosc.)">
        <title>Genomics of the Weissella cibaria species with an examination of its metabolic traits.</title>
        <authorList>
            <person name="Lynch K.M."/>
            <person name="Lucid A."/>
            <person name="Arendt E.K."/>
            <person name="Sleator R.D."/>
            <person name="Lucey B."/>
            <person name="Coffey A."/>
        </authorList>
    </citation>
    <scope>NUCLEOTIDE SEQUENCE [LARGE SCALE GENOMIC DNA]</scope>
    <source>
        <strain evidence="2 3">MG1</strain>
    </source>
</reference>
<evidence type="ECO:0000313" key="3">
    <source>
        <dbReference type="Proteomes" id="UP000032287"/>
    </source>
</evidence>
<feature type="transmembrane region" description="Helical" evidence="1">
    <location>
        <begin position="35"/>
        <end position="61"/>
    </location>
</feature>
<organism evidence="2 3">
    <name type="scientific">Weissella cibaria</name>
    <dbReference type="NCBI Taxonomy" id="137591"/>
    <lineage>
        <taxon>Bacteria</taxon>
        <taxon>Bacillati</taxon>
        <taxon>Bacillota</taxon>
        <taxon>Bacilli</taxon>
        <taxon>Lactobacillales</taxon>
        <taxon>Lactobacillaceae</taxon>
        <taxon>Weissella</taxon>
    </lineage>
</organism>
<proteinExistence type="predicted"/>
<feature type="transmembrane region" description="Helical" evidence="1">
    <location>
        <begin position="268"/>
        <end position="289"/>
    </location>
</feature>
<dbReference type="InterPro" id="IPR006750">
    <property type="entry name" value="YdcZ"/>
</dbReference>
<accession>A0A0D1K422</accession>
<evidence type="ECO:0008006" key="4">
    <source>
        <dbReference type="Google" id="ProtNLM"/>
    </source>
</evidence>
<evidence type="ECO:0000313" key="2">
    <source>
        <dbReference type="EMBL" id="KIU19754.1"/>
    </source>
</evidence>
<keyword evidence="1" id="KW-0812">Transmembrane</keyword>
<feature type="transmembrane region" description="Helical" evidence="1">
    <location>
        <begin position="173"/>
        <end position="193"/>
    </location>
</feature>